<keyword evidence="2" id="KW-0813">Transport</keyword>
<dbReference type="InterPro" id="IPR050352">
    <property type="entry name" value="ABCG_transporters"/>
</dbReference>
<dbReference type="AlphaFoldDB" id="A0A426XS29"/>
<dbReference type="Gene3D" id="3.40.50.300">
    <property type="entry name" value="P-loop containing nucleotide triphosphate hydrolases"/>
    <property type="match status" value="1"/>
</dbReference>
<keyword evidence="4" id="KW-1133">Transmembrane helix</keyword>
<dbReference type="PANTHER" id="PTHR48041">
    <property type="entry name" value="ABC TRANSPORTER G FAMILY MEMBER 28"/>
    <property type="match status" value="1"/>
</dbReference>
<gene>
    <name evidence="7" type="ORF">B296_00057273</name>
</gene>
<dbReference type="PANTHER" id="PTHR48041:SF135">
    <property type="entry name" value="ABC TRANSPORTER G FAMILY MEMBER 26"/>
    <property type="match status" value="1"/>
</dbReference>
<comment type="caution">
    <text evidence="7">The sequence shown here is derived from an EMBL/GenBank/DDBJ whole genome shotgun (WGS) entry which is preliminary data.</text>
</comment>
<evidence type="ECO:0000256" key="5">
    <source>
        <dbReference type="ARBA" id="ARBA00023136"/>
    </source>
</evidence>
<dbReference type="GO" id="GO:0140359">
    <property type="term" value="F:ABC-type transporter activity"/>
    <property type="evidence" value="ECO:0007669"/>
    <property type="project" value="InterPro"/>
</dbReference>
<dbReference type="EMBL" id="AMZH03017982">
    <property type="protein sequence ID" value="RRT42242.1"/>
    <property type="molecule type" value="Genomic_DNA"/>
</dbReference>
<organism evidence="7 8">
    <name type="scientific">Ensete ventricosum</name>
    <name type="common">Abyssinian banana</name>
    <name type="synonym">Musa ensete</name>
    <dbReference type="NCBI Taxonomy" id="4639"/>
    <lineage>
        <taxon>Eukaryota</taxon>
        <taxon>Viridiplantae</taxon>
        <taxon>Streptophyta</taxon>
        <taxon>Embryophyta</taxon>
        <taxon>Tracheophyta</taxon>
        <taxon>Spermatophyta</taxon>
        <taxon>Magnoliopsida</taxon>
        <taxon>Liliopsida</taxon>
        <taxon>Zingiberales</taxon>
        <taxon>Musaceae</taxon>
        <taxon>Ensete</taxon>
    </lineage>
</organism>
<feature type="domain" description="ABC transporter family G" evidence="6">
    <location>
        <begin position="81"/>
        <end position="145"/>
    </location>
</feature>
<name>A0A426XS29_ENSVE</name>
<dbReference type="InterPro" id="IPR043926">
    <property type="entry name" value="ABCG_dom"/>
</dbReference>
<reference evidence="7 8" key="1">
    <citation type="journal article" date="2014" name="Agronomy (Basel)">
        <title>A Draft Genome Sequence for Ensete ventricosum, the Drought-Tolerant Tree Against Hunger.</title>
        <authorList>
            <person name="Harrison J."/>
            <person name="Moore K.A."/>
            <person name="Paszkiewicz K."/>
            <person name="Jones T."/>
            <person name="Grant M."/>
            <person name="Ambacheew D."/>
            <person name="Muzemil S."/>
            <person name="Studholme D.J."/>
        </authorList>
    </citation>
    <scope>NUCLEOTIDE SEQUENCE [LARGE SCALE GENOMIC DNA]</scope>
</reference>
<evidence type="ECO:0000313" key="8">
    <source>
        <dbReference type="Proteomes" id="UP000287651"/>
    </source>
</evidence>
<evidence type="ECO:0000256" key="1">
    <source>
        <dbReference type="ARBA" id="ARBA00004141"/>
    </source>
</evidence>
<keyword evidence="3" id="KW-0812">Transmembrane</keyword>
<dbReference type="GO" id="GO:0016020">
    <property type="term" value="C:membrane"/>
    <property type="evidence" value="ECO:0007669"/>
    <property type="project" value="UniProtKB-SubCell"/>
</dbReference>
<evidence type="ECO:0000256" key="3">
    <source>
        <dbReference type="ARBA" id="ARBA00022692"/>
    </source>
</evidence>
<evidence type="ECO:0000259" key="6">
    <source>
        <dbReference type="Pfam" id="PF19055"/>
    </source>
</evidence>
<dbReference type="Pfam" id="PF19055">
    <property type="entry name" value="ABC2_membrane_7"/>
    <property type="match status" value="1"/>
</dbReference>
<protein>
    <recommendedName>
        <fullName evidence="6">ABC transporter family G domain-containing protein</fullName>
    </recommendedName>
</protein>
<dbReference type="InterPro" id="IPR027417">
    <property type="entry name" value="P-loop_NTPase"/>
</dbReference>
<dbReference type="Proteomes" id="UP000287651">
    <property type="component" value="Unassembled WGS sequence"/>
</dbReference>
<proteinExistence type="predicted"/>
<accession>A0A426XS29</accession>
<evidence type="ECO:0000256" key="4">
    <source>
        <dbReference type="ARBA" id="ARBA00022989"/>
    </source>
</evidence>
<dbReference type="SUPFAM" id="SSF52540">
    <property type="entry name" value="P-loop containing nucleoside triphosphate hydrolases"/>
    <property type="match status" value="1"/>
</dbReference>
<keyword evidence="5" id="KW-0472">Membrane</keyword>
<evidence type="ECO:0000313" key="7">
    <source>
        <dbReference type="EMBL" id="RRT42242.1"/>
    </source>
</evidence>
<comment type="subcellular location">
    <subcellularLocation>
        <location evidence="1">Membrane</location>
        <topology evidence="1">Multi-pass membrane protein</topology>
    </subcellularLocation>
</comment>
<sequence length="182" mass="20741">MLILLQLLDRIGFVAQDDVLFPHLTVEETLVFAAFLRLPTEMSRKEKHLRAERIIKELSLERSVFCPLQFQAGRTVITTIHQPSSRIFYMFDKLLLISEGQTIYHGNARESMHYFSSLGFVPEIAMNPSEFLLDIATGHVKDISIPDTLQGSTNLQEIEVKVIKVKKNIKKSIKPLCSFIAP</sequence>
<evidence type="ECO:0000256" key="2">
    <source>
        <dbReference type="ARBA" id="ARBA00022448"/>
    </source>
</evidence>